<evidence type="ECO:0000313" key="1">
    <source>
        <dbReference type="EMBL" id="GEA33610.1"/>
    </source>
</evidence>
<protein>
    <submittedName>
        <fullName evidence="1">Uncharacterized protein</fullName>
    </submittedName>
</protein>
<gene>
    <name evidence="1" type="ORF">CDIOL_45330</name>
</gene>
<comment type="caution">
    <text evidence="1">The sequence shown here is derived from an EMBL/GenBank/DDBJ whole genome shotgun (WGS) entry which is preliminary data.</text>
</comment>
<name>A0AAV3W558_9CLOT</name>
<reference evidence="1 2" key="1">
    <citation type="submission" date="2019-06" db="EMBL/GenBank/DDBJ databases">
        <title>Draft genome sequence of Clostridium diolis DSM 15410.</title>
        <authorList>
            <person name="Kobayashi H."/>
            <person name="Tanizawa Y."/>
            <person name="Tohno M."/>
        </authorList>
    </citation>
    <scope>NUCLEOTIDE SEQUENCE [LARGE SCALE GENOMIC DNA]</scope>
    <source>
        <strain evidence="1 2">DSM 15410</strain>
    </source>
</reference>
<dbReference type="EMBL" id="BJLA01000024">
    <property type="protein sequence ID" value="GEA33610.1"/>
    <property type="molecule type" value="Genomic_DNA"/>
</dbReference>
<dbReference type="RefSeq" id="WP_039771183.1">
    <property type="nucleotide sequence ID" value="NZ_BJLA01000024.1"/>
</dbReference>
<sequence length="59" mass="7200">MIYFPDQEEPITLTREEYPDLPFKKVYIRNPHKVREGLAKYYEYMIEKFGDGRISISRK</sequence>
<accession>A0AAV3W558</accession>
<proteinExistence type="predicted"/>
<dbReference type="Proteomes" id="UP000325212">
    <property type="component" value="Unassembled WGS sequence"/>
</dbReference>
<organism evidence="1 2">
    <name type="scientific">Clostridium diolis</name>
    <dbReference type="NCBI Taxonomy" id="223919"/>
    <lineage>
        <taxon>Bacteria</taxon>
        <taxon>Bacillati</taxon>
        <taxon>Bacillota</taxon>
        <taxon>Clostridia</taxon>
        <taxon>Eubacteriales</taxon>
        <taxon>Clostridiaceae</taxon>
        <taxon>Clostridium</taxon>
    </lineage>
</organism>
<evidence type="ECO:0000313" key="2">
    <source>
        <dbReference type="Proteomes" id="UP000325212"/>
    </source>
</evidence>
<keyword evidence="2" id="KW-1185">Reference proteome</keyword>
<dbReference type="AlphaFoldDB" id="A0AAV3W558"/>